<dbReference type="InterPro" id="IPR007110">
    <property type="entry name" value="Ig-like_dom"/>
</dbReference>
<dbReference type="EMBL" id="CASHTH010003266">
    <property type="protein sequence ID" value="CAI8042430.1"/>
    <property type="molecule type" value="Genomic_DNA"/>
</dbReference>
<dbReference type="Proteomes" id="UP001174909">
    <property type="component" value="Unassembled WGS sequence"/>
</dbReference>
<evidence type="ECO:0000313" key="2">
    <source>
        <dbReference type="EMBL" id="CAI8042430.1"/>
    </source>
</evidence>
<comment type="caution">
    <text evidence="2">The sequence shown here is derived from an EMBL/GenBank/DDBJ whole genome shotgun (WGS) entry which is preliminary data.</text>
</comment>
<reference evidence="2" key="1">
    <citation type="submission" date="2023-03" db="EMBL/GenBank/DDBJ databases">
        <authorList>
            <person name="Steffen K."/>
            <person name="Cardenas P."/>
        </authorList>
    </citation>
    <scope>NUCLEOTIDE SEQUENCE</scope>
</reference>
<feature type="non-terminal residue" evidence="2">
    <location>
        <position position="1"/>
    </location>
</feature>
<proteinExistence type="predicted"/>
<feature type="non-terminal residue" evidence="2">
    <location>
        <position position="171"/>
    </location>
</feature>
<dbReference type="PROSITE" id="PS50835">
    <property type="entry name" value="IG_LIKE"/>
    <property type="match status" value="1"/>
</dbReference>
<keyword evidence="3" id="KW-1185">Reference proteome</keyword>
<protein>
    <recommendedName>
        <fullName evidence="1">Ig-like domain-containing protein</fullName>
    </recommendedName>
</protein>
<name>A0AA35X8R5_GEOBA</name>
<evidence type="ECO:0000313" key="3">
    <source>
        <dbReference type="Proteomes" id="UP001174909"/>
    </source>
</evidence>
<accession>A0AA35X8R5</accession>
<sequence>PVFNQRAGGLPWPDHLNCDNYEDNDQCFGPPQEQLNEVTIPPNLVSPGDTPSPTTAILLEIDYPQTGNYSYVTLTCKNSVFDDLTPSQRPAKFWRGELEITSPSDLVTVTASTDVSISFVFNQAQEGSYKCTTKDDEQSNVEKLSASPPCDVTKSATLEISNCLTPPTVTS</sequence>
<feature type="domain" description="Ig-like" evidence="1">
    <location>
        <begin position="53"/>
        <end position="147"/>
    </location>
</feature>
<evidence type="ECO:0000259" key="1">
    <source>
        <dbReference type="PROSITE" id="PS50835"/>
    </source>
</evidence>
<organism evidence="2 3">
    <name type="scientific">Geodia barretti</name>
    <name type="common">Barrett's horny sponge</name>
    <dbReference type="NCBI Taxonomy" id="519541"/>
    <lineage>
        <taxon>Eukaryota</taxon>
        <taxon>Metazoa</taxon>
        <taxon>Porifera</taxon>
        <taxon>Demospongiae</taxon>
        <taxon>Heteroscleromorpha</taxon>
        <taxon>Tetractinellida</taxon>
        <taxon>Astrophorina</taxon>
        <taxon>Geodiidae</taxon>
        <taxon>Geodia</taxon>
    </lineage>
</organism>
<gene>
    <name evidence="2" type="ORF">GBAR_LOCUS23565</name>
</gene>
<dbReference type="AlphaFoldDB" id="A0AA35X8R5"/>